<keyword evidence="2" id="KW-1185">Reference proteome</keyword>
<dbReference type="Proteomes" id="UP000887013">
    <property type="component" value="Unassembled WGS sequence"/>
</dbReference>
<evidence type="ECO:0000313" key="2">
    <source>
        <dbReference type="Proteomes" id="UP000887013"/>
    </source>
</evidence>
<evidence type="ECO:0000313" key="1">
    <source>
        <dbReference type="EMBL" id="GFS78924.1"/>
    </source>
</evidence>
<sequence>MEKSADNDVIGAIVRISFSCFVFPQFGHPEPLFHRYAYNALAIAASFFKEPILRSKWLLIVQYAELVLQTSQLFELYLKLSNCL</sequence>
<organism evidence="1 2">
    <name type="scientific">Nephila pilipes</name>
    <name type="common">Giant wood spider</name>
    <name type="synonym">Nephila maculata</name>
    <dbReference type="NCBI Taxonomy" id="299642"/>
    <lineage>
        <taxon>Eukaryota</taxon>
        <taxon>Metazoa</taxon>
        <taxon>Ecdysozoa</taxon>
        <taxon>Arthropoda</taxon>
        <taxon>Chelicerata</taxon>
        <taxon>Arachnida</taxon>
        <taxon>Araneae</taxon>
        <taxon>Araneomorphae</taxon>
        <taxon>Entelegynae</taxon>
        <taxon>Araneoidea</taxon>
        <taxon>Nephilidae</taxon>
        <taxon>Nephila</taxon>
    </lineage>
</organism>
<protein>
    <submittedName>
        <fullName evidence="1">Uncharacterized protein</fullName>
    </submittedName>
</protein>
<accession>A0A8X6T5Y4</accession>
<comment type="caution">
    <text evidence="1">The sequence shown here is derived from an EMBL/GenBank/DDBJ whole genome shotgun (WGS) entry which is preliminary data.</text>
</comment>
<dbReference type="EMBL" id="BMAW01002494">
    <property type="protein sequence ID" value="GFS78924.1"/>
    <property type="molecule type" value="Genomic_DNA"/>
</dbReference>
<dbReference type="AlphaFoldDB" id="A0A8X6T5Y4"/>
<gene>
    <name evidence="1" type="ORF">NPIL_494671</name>
</gene>
<proteinExistence type="predicted"/>
<name>A0A8X6T5Y4_NEPPI</name>
<reference evidence="1" key="1">
    <citation type="submission" date="2020-08" db="EMBL/GenBank/DDBJ databases">
        <title>Multicomponent nature underlies the extraordinary mechanical properties of spider dragline silk.</title>
        <authorList>
            <person name="Kono N."/>
            <person name="Nakamura H."/>
            <person name="Mori M."/>
            <person name="Yoshida Y."/>
            <person name="Ohtoshi R."/>
            <person name="Malay A.D."/>
            <person name="Moran D.A.P."/>
            <person name="Tomita M."/>
            <person name="Numata K."/>
            <person name="Arakawa K."/>
        </authorList>
    </citation>
    <scope>NUCLEOTIDE SEQUENCE</scope>
</reference>